<organism evidence="6 7">
    <name type="scientific">Capnocytophaga canimorsus (strain 5)</name>
    <dbReference type="NCBI Taxonomy" id="860228"/>
    <lineage>
        <taxon>Bacteria</taxon>
        <taxon>Pseudomonadati</taxon>
        <taxon>Bacteroidota</taxon>
        <taxon>Flavobacteriia</taxon>
        <taxon>Flavobacteriales</taxon>
        <taxon>Flavobacteriaceae</taxon>
        <taxon>Capnocytophaga</taxon>
    </lineage>
</organism>
<dbReference type="InterPro" id="IPR001387">
    <property type="entry name" value="Cro/C1-type_HTH"/>
</dbReference>
<dbReference type="PANTHER" id="PTHR46797">
    <property type="entry name" value="HTH-TYPE TRANSCRIPTIONAL REGULATOR"/>
    <property type="match status" value="1"/>
</dbReference>
<accession>F9YRT8</accession>
<feature type="coiled-coil region" evidence="4">
    <location>
        <begin position="103"/>
        <end position="130"/>
    </location>
</feature>
<evidence type="ECO:0000256" key="3">
    <source>
        <dbReference type="ARBA" id="ARBA00023163"/>
    </source>
</evidence>
<keyword evidence="3" id="KW-0804">Transcription</keyword>
<keyword evidence="1" id="KW-0805">Transcription regulation</keyword>
<dbReference type="SMART" id="SM00530">
    <property type="entry name" value="HTH_XRE"/>
    <property type="match status" value="1"/>
</dbReference>
<gene>
    <name evidence="6" type="ordered locus">Ccan_16230</name>
</gene>
<evidence type="ECO:0000313" key="6">
    <source>
        <dbReference type="EMBL" id="AEK23739.1"/>
    </source>
</evidence>
<evidence type="ECO:0000256" key="4">
    <source>
        <dbReference type="SAM" id="Coils"/>
    </source>
</evidence>
<dbReference type="InterPro" id="IPR010982">
    <property type="entry name" value="Lambda_DNA-bd_dom_sf"/>
</dbReference>
<keyword evidence="2" id="KW-0238">DNA-binding</keyword>
<dbReference type="GO" id="GO:0003677">
    <property type="term" value="F:DNA binding"/>
    <property type="evidence" value="ECO:0007669"/>
    <property type="project" value="UniProtKB-KW"/>
</dbReference>
<dbReference type="EMBL" id="CP002113">
    <property type="protein sequence ID" value="AEK23739.1"/>
    <property type="molecule type" value="Genomic_DNA"/>
</dbReference>
<keyword evidence="7" id="KW-1185">Reference proteome</keyword>
<feature type="domain" description="HTH cro/C1-type" evidence="5">
    <location>
        <begin position="18"/>
        <end position="72"/>
    </location>
</feature>
<name>F9YRT8_CAPCC</name>
<dbReference type="InterPro" id="IPR050807">
    <property type="entry name" value="TransReg_Diox_bact_type"/>
</dbReference>
<evidence type="ECO:0000256" key="1">
    <source>
        <dbReference type="ARBA" id="ARBA00023015"/>
    </source>
</evidence>
<dbReference type="KEGG" id="ccm:Ccan_16230"/>
<protein>
    <submittedName>
        <fullName evidence="6">Uncharacterized HTH-type transcriptional regulator y4wC</fullName>
    </submittedName>
</protein>
<dbReference type="PROSITE" id="PS50943">
    <property type="entry name" value="HTH_CROC1"/>
    <property type="match status" value="1"/>
</dbReference>
<dbReference type="GO" id="GO:0003700">
    <property type="term" value="F:DNA-binding transcription factor activity"/>
    <property type="evidence" value="ECO:0007669"/>
    <property type="project" value="TreeGrafter"/>
</dbReference>
<dbReference type="CDD" id="cd00093">
    <property type="entry name" value="HTH_XRE"/>
    <property type="match status" value="1"/>
</dbReference>
<reference evidence="6 7" key="1">
    <citation type="journal article" date="2011" name="J. Bacteriol.">
        <title>Complete genome sequence of the dog commensal and human pathogen Capnocytophaga canimorsus strain 5.</title>
        <authorList>
            <person name="Manfredi P."/>
            <person name="Pagni M."/>
            <person name="Cornelis G.R."/>
        </authorList>
    </citation>
    <scope>NUCLEOTIDE SEQUENCE [LARGE SCALE GENOMIC DNA]</scope>
    <source>
        <strain evidence="7">5</strain>
    </source>
</reference>
<dbReference type="AlphaFoldDB" id="F9YRT8"/>
<dbReference type="Pfam" id="PF01381">
    <property type="entry name" value="HTH_3"/>
    <property type="match status" value="1"/>
</dbReference>
<dbReference type="HOGENOM" id="CLU_066192_15_1_10"/>
<evidence type="ECO:0000313" key="7">
    <source>
        <dbReference type="Proteomes" id="UP000008895"/>
    </source>
</evidence>
<dbReference type="GO" id="GO:0005829">
    <property type="term" value="C:cytosol"/>
    <property type="evidence" value="ECO:0007669"/>
    <property type="project" value="TreeGrafter"/>
</dbReference>
<sequence length="136" mass="15973">MLKTYKNIQFMNKIGFNIRKIREQKGYSQEYLANQLNISQASYARLENQDTKITVDRLFQIAEILKTEVTDFFNASKLNIQNQNNHAGSYGNGYVQHLTIENKETTDKLITSYEERLKEKDEQINLLKTLLNHLKI</sequence>
<dbReference type="Proteomes" id="UP000008895">
    <property type="component" value="Chromosome"/>
</dbReference>
<evidence type="ECO:0000259" key="5">
    <source>
        <dbReference type="PROSITE" id="PS50943"/>
    </source>
</evidence>
<dbReference type="eggNOG" id="COG1396">
    <property type="taxonomic scope" value="Bacteria"/>
</dbReference>
<keyword evidence="4" id="KW-0175">Coiled coil</keyword>
<evidence type="ECO:0000256" key="2">
    <source>
        <dbReference type="ARBA" id="ARBA00023125"/>
    </source>
</evidence>
<proteinExistence type="predicted"/>
<dbReference type="STRING" id="860228.Ccan_16230"/>
<dbReference type="PANTHER" id="PTHR46797:SF23">
    <property type="entry name" value="HTH-TYPE TRANSCRIPTIONAL REGULATOR SUTR"/>
    <property type="match status" value="1"/>
</dbReference>
<dbReference type="SUPFAM" id="SSF47413">
    <property type="entry name" value="lambda repressor-like DNA-binding domains"/>
    <property type="match status" value="1"/>
</dbReference>
<dbReference type="Gene3D" id="1.10.260.40">
    <property type="entry name" value="lambda repressor-like DNA-binding domains"/>
    <property type="match status" value="1"/>
</dbReference>